<evidence type="ECO:0000313" key="2">
    <source>
        <dbReference type="EMBL" id="MDF0600954.1"/>
    </source>
</evidence>
<dbReference type="PANTHER" id="PTHR47237:SF2">
    <property type="entry name" value="BLL4206 PROTEIN"/>
    <property type="match status" value="1"/>
</dbReference>
<dbReference type="InterPro" id="IPR000182">
    <property type="entry name" value="GNAT_dom"/>
</dbReference>
<dbReference type="GO" id="GO:0016747">
    <property type="term" value="F:acyltransferase activity, transferring groups other than amino-acyl groups"/>
    <property type="evidence" value="ECO:0007669"/>
    <property type="project" value="InterPro"/>
</dbReference>
<name>A0AAE3T9F1_9RHOB</name>
<dbReference type="Proteomes" id="UP001220964">
    <property type="component" value="Unassembled WGS sequence"/>
</dbReference>
<dbReference type="EMBL" id="JARGYC010000020">
    <property type="protein sequence ID" value="MDF0600954.1"/>
    <property type="molecule type" value="Genomic_DNA"/>
</dbReference>
<dbReference type="SUPFAM" id="SSF55729">
    <property type="entry name" value="Acyl-CoA N-acyltransferases (Nat)"/>
    <property type="match status" value="1"/>
</dbReference>
<keyword evidence="2" id="KW-0808">Transferase</keyword>
<accession>A0AAE3T9F1</accession>
<dbReference type="Gene3D" id="3.40.630.30">
    <property type="match status" value="1"/>
</dbReference>
<proteinExistence type="predicted"/>
<dbReference type="Pfam" id="PF13508">
    <property type="entry name" value="Acetyltransf_7"/>
    <property type="match status" value="1"/>
</dbReference>
<feature type="domain" description="N-acetyltransferase" evidence="1">
    <location>
        <begin position="51"/>
        <end position="186"/>
    </location>
</feature>
<dbReference type="PROSITE" id="PS51186">
    <property type="entry name" value="GNAT"/>
    <property type="match status" value="1"/>
</dbReference>
<keyword evidence="3" id="KW-1185">Reference proteome</keyword>
<protein>
    <submittedName>
        <fullName evidence="2">GNAT family N-acetyltransferase</fullName>
        <ecNumber evidence="2">2.3.1.-</ecNumber>
    </submittedName>
</protein>
<dbReference type="EC" id="2.3.1.-" evidence="2"/>
<dbReference type="RefSeq" id="WP_275567096.1">
    <property type="nucleotide sequence ID" value="NZ_JARGYC010000020.1"/>
</dbReference>
<organism evidence="2 3">
    <name type="scientific">Psychromarinibacter sediminicola</name>
    <dbReference type="NCBI Taxonomy" id="3033385"/>
    <lineage>
        <taxon>Bacteria</taxon>
        <taxon>Pseudomonadati</taxon>
        <taxon>Pseudomonadota</taxon>
        <taxon>Alphaproteobacteria</taxon>
        <taxon>Rhodobacterales</taxon>
        <taxon>Paracoccaceae</taxon>
        <taxon>Psychromarinibacter</taxon>
    </lineage>
</organism>
<evidence type="ECO:0000259" key="1">
    <source>
        <dbReference type="PROSITE" id="PS51186"/>
    </source>
</evidence>
<dbReference type="InterPro" id="IPR016181">
    <property type="entry name" value="Acyl_CoA_acyltransferase"/>
</dbReference>
<dbReference type="InterPro" id="IPR052729">
    <property type="entry name" value="Acyl/Acetyltrans_Enzymes"/>
</dbReference>
<dbReference type="AlphaFoldDB" id="A0AAE3T9F1"/>
<dbReference type="Gene3D" id="3.40.630.90">
    <property type="match status" value="1"/>
</dbReference>
<gene>
    <name evidence="2" type="ORF">P1J78_09450</name>
</gene>
<keyword evidence="2" id="KW-0012">Acyltransferase</keyword>
<reference evidence="2" key="1">
    <citation type="submission" date="2023-03" db="EMBL/GenBank/DDBJ databases">
        <title>Multiphase analysis and comparison of six strains from genera Psychromarinibacter, Lutimaribacter, and Maritimibacter, including a novel species: Psychromarinibacter sediminicola sp. nov.</title>
        <authorList>
            <person name="Wang Y.-H."/>
            <person name="Ye M.-Q."/>
            <person name="Du Z.-J."/>
        </authorList>
    </citation>
    <scope>NUCLEOTIDE SEQUENCE</scope>
    <source>
        <strain evidence="2">C21-152</strain>
    </source>
</reference>
<evidence type="ECO:0000313" key="3">
    <source>
        <dbReference type="Proteomes" id="UP001220964"/>
    </source>
</evidence>
<comment type="caution">
    <text evidence="2">The sequence shown here is derived from an EMBL/GenBank/DDBJ whole genome shotgun (WGS) entry which is preliminary data.</text>
</comment>
<dbReference type="PANTHER" id="PTHR47237">
    <property type="entry name" value="SLL0310 PROTEIN"/>
    <property type="match status" value="1"/>
</dbReference>
<dbReference type="Pfam" id="PF18014">
    <property type="entry name" value="Acetyltransf_18"/>
    <property type="match status" value="1"/>
</dbReference>
<dbReference type="InterPro" id="IPR041496">
    <property type="entry name" value="YitH/HolE_GNAT"/>
</dbReference>
<sequence>MQDEREQAVIGLPKAGIAAMPELAKKRYAAFMQRDVPEVARDWMQVDAFMARIDTLDASKIGLLHELTISVFWPHRAPDLELFLRMGHGYIAVDEIGRPLGSAMSFKSGEDFAMCGMMVTTPRLQAHGAGRRLLRRVMADCSGCDLRLSATREGYRLYESAGFVPVGPVYQHQGVARTIHAPEPVPGLTVRPAEPRDFEAIRALDAHAYGAPRSGMLDVLCEVSETLVAERGGAAIGFAMLRDFGKGKVIGPVIAEADEIAMHLAAPFVMAHAGTFLRFDTPVESDRFSAFLAAAGLGVYDTVTEMRLGRMRRALSGPVVYGLATHSLG</sequence>